<proteinExistence type="predicted"/>
<keyword evidence="2" id="KW-0482">Metalloprotease</keyword>
<protein>
    <submittedName>
        <fullName evidence="2">SprT family zinc-dependent metalloprotease</fullName>
    </submittedName>
</protein>
<sequence length="227" mass="26763">MIKLNYKIVRSPKRKKLTITVERDRSIIIHAPEGTAEETIRRVVESKRQWLFDKINHTQKYQAPHAPGKELVNGESAPYLGREYRIEVTETKSGMVEFSRRFMIPLIQQSRRREVLRDWYLNRAKETILPRVKRYADALGVKVAEVNIVRNRYRWGSCTVKSNVSFNWRLIKAPMFVIDYVIVHELAHLMEGNHTPRFWNIVRANCPTAEKAKAWLKEHGQILEEEV</sequence>
<keyword evidence="2" id="KW-0378">Hydrolase</keyword>
<dbReference type="Proteomes" id="UP001499852">
    <property type="component" value="Unassembled WGS sequence"/>
</dbReference>
<dbReference type="PANTHER" id="PTHR30399">
    <property type="entry name" value="UNCHARACTERIZED PROTEIN YGJP"/>
    <property type="match status" value="1"/>
</dbReference>
<dbReference type="Gene3D" id="3.30.2010.10">
    <property type="entry name" value="Metalloproteases ('zincins'), catalytic domain"/>
    <property type="match status" value="1"/>
</dbReference>
<feature type="domain" description="YgjP-like metallopeptidase" evidence="1">
    <location>
        <begin position="15"/>
        <end position="219"/>
    </location>
</feature>
<dbReference type="InterPro" id="IPR002725">
    <property type="entry name" value="YgjP-like_metallopeptidase"/>
</dbReference>
<evidence type="ECO:0000259" key="1">
    <source>
        <dbReference type="Pfam" id="PF01863"/>
    </source>
</evidence>
<evidence type="ECO:0000313" key="2">
    <source>
        <dbReference type="EMBL" id="GAA5135096.1"/>
    </source>
</evidence>
<gene>
    <name evidence="2" type="ORF">GCM10023213_07830</name>
</gene>
<dbReference type="InterPro" id="IPR053136">
    <property type="entry name" value="UTP_pyrophosphatase-like"/>
</dbReference>
<dbReference type="EMBL" id="BAABIA010000002">
    <property type="protein sequence ID" value="GAA5135096.1"/>
    <property type="molecule type" value="Genomic_DNA"/>
</dbReference>
<keyword evidence="2" id="KW-0645">Protease</keyword>
<comment type="caution">
    <text evidence="2">The sequence shown here is derived from an EMBL/GenBank/DDBJ whole genome shotgun (WGS) entry which is preliminary data.</text>
</comment>
<reference evidence="3" key="1">
    <citation type="journal article" date="2019" name="Int. J. Syst. Evol. Microbiol.">
        <title>The Global Catalogue of Microorganisms (GCM) 10K type strain sequencing project: providing services to taxonomists for standard genome sequencing and annotation.</title>
        <authorList>
            <consortium name="The Broad Institute Genomics Platform"/>
            <consortium name="The Broad Institute Genome Sequencing Center for Infectious Disease"/>
            <person name="Wu L."/>
            <person name="Ma J."/>
        </authorList>
    </citation>
    <scope>NUCLEOTIDE SEQUENCE [LARGE SCALE GENOMIC DNA]</scope>
    <source>
        <strain evidence="3">JCM 18053</strain>
    </source>
</reference>
<accession>A0ABP9P0G3</accession>
<organism evidence="2 3">
    <name type="scientific">Prosthecobacter algae</name>
    <dbReference type="NCBI Taxonomy" id="1144682"/>
    <lineage>
        <taxon>Bacteria</taxon>
        <taxon>Pseudomonadati</taxon>
        <taxon>Verrucomicrobiota</taxon>
        <taxon>Verrucomicrobiia</taxon>
        <taxon>Verrucomicrobiales</taxon>
        <taxon>Verrucomicrobiaceae</taxon>
        <taxon>Prosthecobacter</taxon>
    </lineage>
</organism>
<keyword evidence="3" id="KW-1185">Reference proteome</keyword>
<evidence type="ECO:0000313" key="3">
    <source>
        <dbReference type="Proteomes" id="UP001499852"/>
    </source>
</evidence>
<name>A0ABP9P0G3_9BACT</name>
<dbReference type="Pfam" id="PF01863">
    <property type="entry name" value="YgjP-like"/>
    <property type="match status" value="1"/>
</dbReference>
<dbReference type="CDD" id="cd07344">
    <property type="entry name" value="M48_yhfN_like"/>
    <property type="match status" value="1"/>
</dbReference>
<dbReference type="PANTHER" id="PTHR30399:SF1">
    <property type="entry name" value="UTP PYROPHOSPHATASE"/>
    <property type="match status" value="1"/>
</dbReference>
<dbReference type="GO" id="GO:0008237">
    <property type="term" value="F:metallopeptidase activity"/>
    <property type="evidence" value="ECO:0007669"/>
    <property type="project" value="UniProtKB-KW"/>
</dbReference>